<dbReference type="OrthoDB" id="2121326at2759"/>
<gene>
    <name evidence="3" type="ORF">Ocin01_02450</name>
</gene>
<name>A0A1D2NG98_ORCCI</name>
<dbReference type="STRING" id="48709.A0A1D2NG98"/>
<evidence type="ECO:0000259" key="2">
    <source>
        <dbReference type="PROSITE" id="PS51352"/>
    </source>
</evidence>
<evidence type="ECO:0000313" key="3">
    <source>
        <dbReference type="EMBL" id="ODN04252.1"/>
    </source>
</evidence>
<feature type="domain" description="Thioredoxin" evidence="2">
    <location>
        <begin position="14"/>
        <end position="158"/>
    </location>
</feature>
<dbReference type="PROSITE" id="PS00194">
    <property type="entry name" value="THIOREDOXIN_1"/>
    <property type="match status" value="1"/>
</dbReference>
<dbReference type="Gene3D" id="3.40.30.10">
    <property type="entry name" value="Glutaredoxin"/>
    <property type="match status" value="1"/>
</dbReference>
<evidence type="ECO:0000256" key="1">
    <source>
        <dbReference type="ARBA" id="ARBA00023157"/>
    </source>
</evidence>
<sequence length="158" mass="18344">MDSMQMFIKSQESELIGRGREIFSDKDAMQMRYFVKCPKSLFHCGRAEFTFWKREDDLKSKLKAAADKLVVVDFYADWCGPCKMIAPKLEAWAVAMPNLVFFKVNVDECEDVARFLLTIFFIKINSNQHVFMVQYYFSVDQVTGANDGKLKALIDKHQ</sequence>
<dbReference type="EMBL" id="LJIJ01000050">
    <property type="protein sequence ID" value="ODN04252.1"/>
    <property type="molecule type" value="Genomic_DNA"/>
</dbReference>
<keyword evidence="1" id="KW-1015">Disulfide bond</keyword>
<dbReference type="InterPro" id="IPR013766">
    <property type="entry name" value="Thioredoxin_domain"/>
</dbReference>
<dbReference type="InterPro" id="IPR017937">
    <property type="entry name" value="Thioredoxin_CS"/>
</dbReference>
<comment type="caution">
    <text evidence="3">The sequence shown here is derived from an EMBL/GenBank/DDBJ whole genome shotgun (WGS) entry which is preliminary data.</text>
</comment>
<dbReference type="CDD" id="cd02947">
    <property type="entry name" value="TRX_family"/>
    <property type="match status" value="1"/>
</dbReference>
<dbReference type="InterPro" id="IPR036249">
    <property type="entry name" value="Thioredoxin-like_sf"/>
</dbReference>
<dbReference type="PANTHER" id="PTHR46115">
    <property type="entry name" value="THIOREDOXIN-LIKE PROTEIN 1"/>
    <property type="match status" value="1"/>
</dbReference>
<keyword evidence="4" id="KW-1185">Reference proteome</keyword>
<reference evidence="3 4" key="1">
    <citation type="journal article" date="2016" name="Genome Biol. Evol.">
        <title>Gene Family Evolution Reflects Adaptation to Soil Environmental Stressors in the Genome of the Collembolan Orchesella cincta.</title>
        <authorList>
            <person name="Faddeeva-Vakhrusheva A."/>
            <person name="Derks M.F."/>
            <person name="Anvar S.Y."/>
            <person name="Agamennone V."/>
            <person name="Suring W."/>
            <person name="Smit S."/>
            <person name="van Straalen N.M."/>
            <person name="Roelofs D."/>
        </authorList>
    </citation>
    <scope>NUCLEOTIDE SEQUENCE [LARGE SCALE GENOMIC DNA]</scope>
    <source>
        <tissue evidence="3">Mixed pool</tissue>
    </source>
</reference>
<evidence type="ECO:0000313" key="4">
    <source>
        <dbReference type="Proteomes" id="UP000094527"/>
    </source>
</evidence>
<dbReference type="SUPFAM" id="SSF52833">
    <property type="entry name" value="Thioredoxin-like"/>
    <property type="match status" value="1"/>
</dbReference>
<protein>
    <submittedName>
        <fullName evidence="3">Thioredoxin-T</fullName>
    </submittedName>
</protein>
<dbReference type="PROSITE" id="PS51352">
    <property type="entry name" value="THIOREDOXIN_2"/>
    <property type="match status" value="1"/>
</dbReference>
<accession>A0A1D2NG98</accession>
<proteinExistence type="predicted"/>
<dbReference type="AlphaFoldDB" id="A0A1D2NG98"/>
<organism evidence="3 4">
    <name type="scientific">Orchesella cincta</name>
    <name type="common">Springtail</name>
    <name type="synonym">Podura cincta</name>
    <dbReference type="NCBI Taxonomy" id="48709"/>
    <lineage>
        <taxon>Eukaryota</taxon>
        <taxon>Metazoa</taxon>
        <taxon>Ecdysozoa</taxon>
        <taxon>Arthropoda</taxon>
        <taxon>Hexapoda</taxon>
        <taxon>Collembola</taxon>
        <taxon>Entomobryomorpha</taxon>
        <taxon>Entomobryoidea</taxon>
        <taxon>Orchesellidae</taxon>
        <taxon>Orchesellinae</taxon>
        <taxon>Orchesella</taxon>
    </lineage>
</organism>
<dbReference type="Pfam" id="PF00085">
    <property type="entry name" value="Thioredoxin"/>
    <property type="match status" value="1"/>
</dbReference>
<dbReference type="Proteomes" id="UP000094527">
    <property type="component" value="Unassembled WGS sequence"/>
</dbReference>